<dbReference type="EMBL" id="JANJYI010000006">
    <property type="protein sequence ID" value="KAK2646435.1"/>
    <property type="molecule type" value="Genomic_DNA"/>
</dbReference>
<dbReference type="PANTHER" id="PTHR27007">
    <property type="match status" value="1"/>
</dbReference>
<dbReference type="InterPro" id="IPR011009">
    <property type="entry name" value="Kinase-like_dom_sf"/>
</dbReference>
<evidence type="ECO:0000256" key="2">
    <source>
        <dbReference type="ARBA" id="ARBA00022840"/>
    </source>
</evidence>
<evidence type="ECO:0000313" key="4">
    <source>
        <dbReference type="EMBL" id="KAK2646435.1"/>
    </source>
</evidence>
<feature type="domain" description="Protein kinase" evidence="3">
    <location>
        <begin position="1"/>
        <end position="90"/>
    </location>
</feature>
<dbReference type="InterPro" id="IPR050528">
    <property type="entry name" value="L-type_Lectin-RKs"/>
</dbReference>
<protein>
    <recommendedName>
        <fullName evidence="3">Protein kinase domain-containing protein</fullName>
    </recommendedName>
</protein>
<dbReference type="Proteomes" id="UP001280121">
    <property type="component" value="Unassembled WGS sequence"/>
</dbReference>
<proteinExistence type="predicted"/>
<dbReference type="GO" id="GO:0005524">
    <property type="term" value="F:ATP binding"/>
    <property type="evidence" value="ECO:0007669"/>
    <property type="project" value="UniProtKB-KW"/>
</dbReference>
<keyword evidence="2" id="KW-0067">ATP-binding</keyword>
<evidence type="ECO:0000256" key="1">
    <source>
        <dbReference type="ARBA" id="ARBA00022741"/>
    </source>
</evidence>
<keyword evidence="1" id="KW-0547">Nucleotide-binding</keyword>
<organism evidence="4 5">
    <name type="scientific">Dipteronia dyeriana</name>
    <dbReference type="NCBI Taxonomy" id="168575"/>
    <lineage>
        <taxon>Eukaryota</taxon>
        <taxon>Viridiplantae</taxon>
        <taxon>Streptophyta</taxon>
        <taxon>Embryophyta</taxon>
        <taxon>Tracheophyta</taxon>
        <taxon>Spermatophyta</taxon>
        <taxon>Magnoliopsida</taxon>
        <taxon>eudicotyledons</taxon>
        <taxon>Gunneridae</taxon>
        <taxon>Pentapetalae</taxon>
        <taxon>rosids</taxon>
        <taxon>malvids</taxon>
        <taxon>Sapindales</taxon>
        <taxon>Sapindaceae</taxon>
        <taxon>Hippocastanoideae</taxon>
        <taxon>Acereae</taxon>
        <taxon>Dipteronia</taxon>
    </lineage>
</organism>
<evidence type="ECO:0000313" key="5">
    <source>
        <dbReference type="Proteomes" id="UP001280121"/>
    </source>
</evidence>
<dbReference type="PROSITE" id="PS50011">
    <property type="entry name" value="PROTEIN_KINASE_DOM"/>
    <property type="match status" value="1"/>
</dbReference>
<evidence type="ECO:0000259" key="3">
    <source>
        <dbReference type="PROSITE" id="PS50011"/>
    </source>
</evidence>
<gene>
    <name evidence="4" type="ORF">Ddye_021630</name>
</gene>
<dbReference type="SUPFAM" id="SSF56112">
    <property type="entry name" value="Protein kinase-like (PK-like)"/>
    <property type="match status" value="1"/>
</dbReference>
<comment type="caution">
    <text evidence="4">The sequence shown here is derived from an EMBL/GenBank/DDBJ whole genome shotgun (WGS) entry which is preliminary data.</text>
</comment>
<dbReference type="InterPro" id="IPR000719">
    <property type="entry name" value="Prot_kinase_dom"/>
</dbReference>
<dbReference type="AlphaFoldDB" id="A0AAD9U304"/>
<dbReference type="GO" id="GO:0004672">
    <property type="term" value="F:protein kinase activity"/>
    <property type="evidence" value="ECO:0007669"/>
    <property type="project" value="InterPro"/>
</dbReference>
<dbReference type="Pfam" id="PF00069">
    <property type="entry name" value="Pkinase"/>
    <property type="match status" value="1"/>
</dbReference>
<reference evidence="4" key="1">
    <citation type="journal article" date="2023" name="Plant J.">
        <title>Genome sequences and population genomics provide insights into the demographic history, inbreeding, and mutation load of two 'living fossil' tree species of Dipteronia.</title>
        <authorList>
            <person name="Feng Y."/>
            <person name="Comes H.P."/>
            <person name="Chen J."/>
            <person name="Zhu S."/>
            <person name="Lu R."/>
            <person name="Zhang X."/>
            <person name="Li P."/>
            <person name="Qiu J."/>
            <person name="Olsen K.M."/>
            <person name="Qiu Y."/>
        </authorList>
    </citation>
    <scope>NUCLEOTIDE SEQUENCE</scope>
    <source>
        <strain evidence="4">KIB01</strain>
    </source>
</reference>
<sequence length="90" mass="9703">MLDSNFNAKFEDFGLARLMDNELGLKTTYLAGTFGYMAPEYISTGKASKGSSVYSFGVVALEIACGTQKCRISCITSNLGLGGIWKWKAS</sequence>
<keyword evidence="5" id="KW-1185">Reference proteome</keyword>
<name>A0AAD9U304_9ROSI</name>
<dbReference type="Gene3D" id="1.10.510.10">
    <property type="entry name" value="Transferase(Phosphotransferase) domain 1"/>
    <property type="match status" value="1"/>
</dbReference>
<accession>A0AAD9U304</accession>